<keyword evidence="3" id="KW-1185">Reference proteome</keyword>
<proteinExistence type="predicted"/>
<gene>
    <name evidence="2" type="ORF">FHT02_001739</name>
</gene>
<accession>A0A840YI43</accession>
<name>A0A840YI43_9SPHN</name>
<dbReference type="SUPFAM" id="SSF53474">
    <property type="entry name" value="alpha/beta-Hydrolases"/>
    <property type="match status" value="1"/>
</dbReference>
<dbReference type="PROSITE" id="PS51257">
    <property type="entry name" value="PROKAR_LIPOPROTEIN"/>
    <property type="match status" value="1"/>
</dbReference>
<dbReference type="AlphaFoldDB" id="A0A840YI43"/>
<feature type="signal peptide" evidence="1">
    <location>
        <begin position="1"/>
        <end position="20"/>
    </location>
</feature>
<protein>
    <submittedName>
        <fullName evidence="2">Pimeloyl-ACP methyl ester carboxylesterase</fullName>
    </submittedName>
</protein>
<dbReference type="InterPro" id="IPR029058">
    <property type="entry name" value="AB_hydrolase_fold"/>
</dbReference>
<dbReference type="Gene3D" id="3.40.50.1820">
    <property type="entry name" value="alpha/beta hydrolase"/>
    <property type="match status" value="1"/>
</dbReference>
<comment type="caution">
    <text evidence="2">The sequence shown here is derived from an EMBL/GenBank/DDBJ whole genome shotgun (WGS) entry which is preliminary data.</text>
</comment>
<dbReference type="RefSeq" id="WP_246352274.1">
    <property type="nucleotide sequence ID" value="NZ_JACIJF010000004.1"/>
</dbReference>
<keyword evidence="1" id="KW-0732">Signal</keyword>
<feature type="chain" id="PRO_5032647267" evidence="1">
    <location>
        <begin position="21"/>
        <end position="257"/>
    </location>
</feature>
<evidence type="ECO:0000313" key="2">
    <source>
        <dbReference type="EMBL" id="MBB5710508.1"/>
    </source>
</evidence>
<organism evidence="2 3">
    <name type="scientific">Sphingomonas xinjiangensis</name>
    <dbReference type="NCBI Taxonomy" id="643568"/>
    <lineage>
        <taxon>Bacteria</taxon>
        <taxon>Pseudomonadati</taxon>
        <taxon>Pseudomonadota</taxon>
        <taxon>Alphaproteobacteria</taxon>
        <taxon>Sphingomonadales</taxon>
        <taxon>Sphingomonadaceae</taxon>
        <taxon>Sphingomonas</taxon>
    </lineage>
</organism>
<evidence type="ECO:0000313" key="3">
    <source>
        <dbReference type="Proteomes" id="UP000527143"/>
    </source>
</evidence>
<dbReference type="Proteomes" id="UP000527143">
    <property type="component" value="Unassembled WGS sequence"/>
</dbReference>
<reference evidence="2 3" key="1">
    <citation type="submission" date="2020-08" db="EMBL/GenBank/DDBJ databases">
        <title>Genomic Encyclopedia of Type Strains, Phase IV (KMG-IV): sequencing the most valuable type-strain genomes for metagenomic binning, comparative biology and taxonomic classification.</title>
        <authorList>
            <person name="Goeker M."/>
        </authorList>
    </citation>
    <scope>NUCLEOTIDE SEQUENCE [LARGE SCALE GENOMIC DNA]</scope>
    <source>
        <strain evidence="2 3">DSM 26736</strain>
    </source>
</reference>
<dbReference type="EMBL" id="JACIJF010000004">
    <property type="protein sequence ID" value="MBB5710508.1"/>
    <property type="molecule type" value="Genomic_DNA"/>
</dbReference>
<sequence>MRFSPAFLPLLLAGCATTSAQHPATQLHAETYGPKRSADVRTLVVVLHGDDGPDHYRFASAAARAIPDAAAVAILRPGYAGPANRSSPGESGTTGDNFTSDRIAAVGDAIGALRSRYPNAQIIVVGDAGGAAIAANLAGIRPSLIDGMVLVGCPCTLADWHARAAQPTGSASSTLAASFDPLKTAGGIQPNLRAAVLVGADDKITPIAFSRAYAEALALRGVATDYRILPGRGHQLLDDPEVLAATQRLAAALPRKG</sequence>
<evidence type="ECO:0000256" key="1">
    <source>
        <dbReference type="SAM" id="SignalP"/>
    </source>
</evidence>